<dbReference type="InterPro" id="IPR036691">
    <property type="entry name" value="Endo/exonu/phosph_ase_sf"/>
</dbReference>
<accession>A0A086BNM6</accession>
<feature type="compositionally biased region" description="Basic and acidic residues" evidence="1">
    <location>
        <begin position="124"/>
        <end position="134"/>
    </location>
</feature>
<keyword evidence="4" id="KW-0378">Hydrolase</keyword>
<feature type="compositionally biased region" description="Basic and acidic residues" evidence="1">
    <location>
        <begin position="164"/>
        <end position="176"/>
    </location>
</feature>
<dbReference type="OrthoDB" id="2340043at2"/>
<keyword evidence="5" id="KW-1185">Reference proteome</keyword>
<comment type="caution">
    <text evidence="4">The sequence shown here is derived from an EMBL/GenBank/DDBJ whole genome shotgun (WGS) entry which is preliminary data.</text>
</comment>
<feature type="transmembrane region" description="Helical" evidence="2">
    <location>
        <begin position="14"/>
        <end position="34"/>
    </location>
</feature>
<proteinExistence type="predicted"/>
<dbReference type="InterPro" id="IPR005135">
    <property type="entry name" value="Endo/exonuclease/phosphatase"/>
</dbReference>
<dbReference type="EMBL" id="ATLK01000002">
    <property type="protein sequence ID" value="KFF30540.1"/>
    <property type="molecule type" value="Genomic_DNA"/>
</dbReference>
<feature type="compositionally biased region" description="Basic and acidic residues" evidence="1">
    <location>
        <begin position="108"/>
        <end position="117"/>
    </location>
</feature>
<keyword evidence="2" id="KW-1133">Transmembrane helix</keyword>
<evidence type="ECO:0000256" key="2">
    <source>
        <dbReference type="SAM" id="Phobius"/>
    </source>
</evidence>
<dbReference type="Pfam" id="PF03372">
    <property type="entry name" value="Exo_endo_phos"/>
    <property type="match status" value="1"/>
</dbReference>
<keyword evidence="2" id="KW-0812">Transmembrane</keyword>
<dbReference type="SUPFAM" id="SSF56219">
    <property type="entry name" value="DNase I-like"/>
    <property type="match status" value="1"/>
</dbReference>
<dbReference type="RefSeq" id="WP_044093324.1">
    <property type="nucleotide sequence ID" value="NZ_JDTS01000017.1"/>
</dbReference>
<dbReference type="GO" id="GO:0004527">
    <property type="term" value="F:exonuclease activity"/>
    <property type="evidence" value="ECO:0007669"/>
    <property type="project" value="UniProtKB-KW"/>
</dbReference>
<gene>
    <name evidence="4" type="ORF">BBOMB_1395</name>
</gene>
<name>A0A086BNM6_9BIFI</name>
<feature type="domain" description="Endonuclease/exonuclease/phosphatase" evidence="3">
    <location>
        <begin position="184"/>
        <end position="421"/>
    </location>
</feature>
<evidence type="ECO:0000313" key="4">
    <source>
        <dbReference type="EMBL" id="KFF30540.1"/>
    </source>
</evidence>
<dbReference type="AlphaFoldDB" id="A0A086BNM6"/>
<keyword evidence="2" id="KW-0472">Membrane</keyword>
<evidence type="ECO:0000313" key="5">
    <source>
        <dbReference type="Proteomes" id="UP000028730"/>
    </source>
</evidence>
<sequence>MTHVLNDFHGLEDVLNVLTAISALLAVWSLLRFLPAGWDGYGPLPYIIALLRFLWIPATACLAGAILFQDAPAMFIAAFVLLLIFTVNSPWYRRRNPRKPMADNGSSAHRESLKGESSRSTNQKSEKEQRKEAKSGGSCPVGTANGRFEPASAGTDAANASRNPSHETNHPQRRETGDADIMVMTLNCQYGHADASSIIRAVRQHDVTVLALQELSGKLVNELELLGLSRILPYHQFGLIRDTDNGGFNGLWSAQPPQDSYPDATDIKAASVPCMTLDGMDFYSAHTKSPMRGCRQWSQGITALGRLCPQSPAVVPFTGTNTDANHETTHVEQVAATHSTGQRMNTVIIMGDLNSCLDHPSFRTLLTHASLMDAGNDETHGRVASFPSWLRWPRLELDHILFSGGINAPDTFSLPIDGSDHRALLSRLRME</sequence>
<feature type="region of interest" description="Disordered" evidence="1">
    <location>
        <begin position="96"/>
        <end position="176"/>
    </location>
</feature>
<dbReference type="STRING" id="1341695.BBOMB_1395"/>
<dbReference type="Gene3D" id="3.60.10.10">
    <property type="entry name" value="Endonuclease/exonuclease/phosphatase"/>
    <property type="match status" value="1"/>
</dbReference>
<keyword evidence="4" id="KW-0255">Endonuclease</keyword>
<keyword evidence="4" id="KW-0540">Nuclease</keyword>
<dbReference type="eggNOG" id="COG3021">
    <property type="taxonomic scope" value="Bacteria"/>
</dbReference>
<organism evidence="4 5">
    <name type="scientific">Bifidobacterium bombi DSM 19703</name>
    <dbReference type="NCBI Taxonomy" id="1341695"/>
    <lineage>
        <taxon>Bacteria</taxon>
        <taxon>Bacillati</taxon>
        <taxon>Actinomycetota</taxon>
        <taxon>Actinomycetes</taxon>
        <taxon>Bifidobacteriales</taxon>
        <taxon>Bifidobacteriaceae</taxon>
        <taxon>Bifidobacterium</taxon>
    </lineage>
</organism>
<dbReference type="Proteomes" id="UP000028730">
    <property type="component" value="Unassembled WGS sequence"/>
</dbReference>
<dbReference type="GO" id="GO:0004519">
    <property type="term" value="F:endonuclease activity"/>
    <property type="evidence" value="ECO:0007669"/>
    <property type="project" value="UniProtKB-KW"/>
</dbReference>
<reference evidence="4 5" key="1">
    <citation type="journal article" date="2014" name="Appl. Environ. Microbiol.">
        <title>Genomic encyclopedia of type strains of the genus Bifidobacterium.</title>
        <authorList>
            <person name="Milani C."/>
            <person name="Lugli G.A."/>
            <person name="Duranti S."/>
            <person name="Turroni F."/>
            <person name="Bottacini F."/>
            <person name="Mangifesta M."/>
            <person name="Sanchez B."/>
            <person name="Viappiani A."/>
            <person name="Mancabelli L."/>
            <person name="Taminiau B."/>
            <person name="Delcenserie V."/>
            <person name="Barrangou R."/>
            <person name="Margolles A."/>
            <person name="van Sinderen D."/>
            <person name="Ventura M."/>
        </authorList>
    </citation>
    <scope>NUCLEOTIDE SEQUENCE [LARGE SCALE GENOMIC DNA]</scope>
    <source>
        <strain evidence="4 5">DSM 19703</strain>
    </source>
</reference>
<feature type="transmembrane region" description="Helical" evidence="2">
    <location>
        <begin position="74"/>
        <end position="92"/>
    </location>
</feature>
<evidence type="ECO:0000256" key="1">
    <source>
        <dbReference type="SAM" id="MobiDB-lite"/>
    </source>
</evidence>
<feature type="transmembrane region" description="Helical" evidence="2">
    <location>
        <begin position="46"/>
        <end position="68"/>
    </location>
</feature>
<evidence type="ECO:0000259" key="3">
    <source>
        <dbReference type="Pfam" id="PF03372"/>
    </source>
</evidence>
<keyword evidence="4" id="KW-0269">Exonuclease</keyword>
<protein>
    <submittedName>
        <fullName evidence="4">Endonuclease/exonuclease/phosphatase family protein</fullName>
    </submittedName>
</protein>